<accession>A0AAV5GK70</accession>
<dbReference type="Gene3D" id="1.25.40.10">
    <property type="entry name" value="Tetratricopeptide repeat domain"/>
    <property type="match status" value="1"/>
</dbReference>
<evidence type="ECO:0000256" key="4">
    <source>
        <dbReference type="ARBA" id="ARBA00022541"/>
    </source>
</evidence>
<dbReference type="GO" id="GO:0030154">
    <property type="term" value="P:cell differentiation"/>
    <property type="evidence" value="ECO:0007669"/>
    <property type="project" value="UniProtKB-KW"/>
</dbReference>
<proteinExistence type="predicted"/>
<evidence type="ECO:0000256" key="1">
    <source>
        <dbReference type="ARBA" id="ARBA00004556"/>
    </source>
</evidence>
<dbReference type="InterPro" id="IPR011990">
    <property type="entry name" value="TPR-like_helical_dom_sf"/>
</dbReference>
<dbReference type="GO" id="GO:0048471">
    <property type="term" value="C:perinuclear region of cytoplasm"/>
    <property type="evidence" value="ECO:0007669"/>
    <property type="project" value="UniProtKB-SubCell"/>
</dbReference>
<sequence>MSSIQCNILALLDVSCINSGLNCLHLFNQEPQLHLPDSTPDTAPQVAPEPWVWRFPAAIALHDILRILLNPTTASNPRLADTLLPVAVRIARQSLRFDTIMWDAVLAGQKREAARGAWRQLVEHEQAIADGDDEGKVALPQVTLSKRRREKAAAPSAQAWERDYGAAAEDPAALESQWRTIPGFDDASATDVTPPSSRRHRKRAHWARVAACDPAHSPPAPVLALSLAISRLRRRRSPAALKASIQLALEIEREDLAAQFCAEWIRHADPALAHAQLTRLLKRISLALRPAQRKFEATPSVQVLAAVVHLAGALDGLLARIIELDSAATRRDVLGPLIHLLAKFPPAPPVDQFSRGSLRRRRARAHAEVSHIVDEVLRRLLQDVIGRELRIERSRISLGKALSPPPAKLPLALYDFNALISYATLRWRSPEVGFALLERMSDVGIAPSPETHTILFTALGDQVPSARRAIEAADGDPYAVSHLLAQMVQTSSFDELDELVFRLLPELNHESQPSEALATSSPSFAARPPPSSGRNPHVYTALLHALACAGRVGLAERVFRNARWAAERSRTRSHGRERKGWVLPEKAYTHMLQLYAGEVRRGRMLERRDARAVASGAEEGELGDGDASRFVRGWGRHALRVFLLQERRARLEAELAGGASSSSLRTLHAPATDAPPSSTNLRAQAARYEPIPPFPRAEAAPIVAIWELEGGSRGPELESLKKAMRSPHSQDALRVLFPSVAEADARALSGGKSDDLHRRMSREGLKQWRWNEKGTVDVDMAPSSSSSVDELKAMLSRPSPLDLTCDDLDKLLSALKTTNEQRTLALAVFARFFSPSPTSTTRSALQDALESRLSGSDSAELVEGLSALSGVLQVAPAVAASLLQLDSLRSRLEEAVELISRPVGKGKAKQDDERLALVELLSLAAGQPSMRGLVRSSAGDWLEGLLGSPSDEAAGAGTEAKRTALAGVAVVKLRLGKEEPSTTGLPTADTGGSPSRWTLEDLARLFVRLVASRKDVALAEDVLLPCLEALAYLTLAPSPPVKKIATDSSFLATLFSLAPKTATAPTVSDSARDYAVATLLDHLAVFPSPAAQGDAAQVERLKRFAAAAAQKGDAESPAQPETGESVAARVGLLVRHDPSPIPTTRRLAARILHSFVTPQSLRGELLQAGVARLFLSLIRQLPAPFSPAHDTPAVQGLAKLCITANPLLIFGGSPSAPLLLEATSALTLPLAVSASSDGGPASLLATFESLMALTNAASLDPALTEQLTRLELRDRPSSANKLLDVVSELLLSSNTMVRRAATELVCNLAASDAGIADFEPPQAAPLNGPKPPSAKLHVVLALASSPDEPTRLAASGALTSLVYSPRIALALCAFAKWREMLLVLCRDDVPGVRHRVYEVWRVLAEVVEQLPDAKERESARKGIEDGKVRAALETAAQAEKVVELRRLLDVATVTLTR</sequence>
<evidence type="ECO:0000313" key="9">
    <source>
        <dbReference type="Proteomes" id="UP001342314"/>
    </source>
</evidence>
<keyword evidence="5" id="KW-0221">Differentiation</keyword>
<keyword evidence="2" id="KW-0217">Developmental protein</keyword>
<keyword evidence="4" id="KW-0517">Myogenesis</keyword>
<dbReference type="PANTHER" id="PTHR45994:SF1">
    <property type="entry name" value="FI21225P1"/>
    <property type="match status" value="1"/>
</dbReference>
<dbReference type="Pfam" id="PF11701">
    <property type="entry name" value="UNC45-central"/>
    <property type="match status" value="1"/>
</dbReference>
<evidence type="ECO:0000256" key="2">
    <source>
        <dbReference type="ARBA" id="ARBA00022473"/>
    </source>
</evidence>
<dbReference type="Proteomes" id="UP001342314">
    <property type="component" value="Unassembled WGS sequence"/>
</dbReference>
<keyword evidence="3" id="KW-0963">Cytoplasm</keyword>
<dbReference type="Gene3D" id="1.25.10.10">
    <property type="entry name" value="Leucine-rich Repeat Variant"/>
    <property type="match status" value="1"/>
</dbReference>
<dbReference type="EMBL" id="BQKY01000005">
    <property type="protein sequence ID" value="GJN89895.1"/>
    <property type="molecule type" value="Genomic_DNA"/>
</dbReference>
<organism evidence="8 9">
    <name type="scientific">Rhodotorula paludigena</name>
    <dbReference type="NCBI Taxonomy" id="86838"/>
    <lineage>
        <taxon>Eukaryota</taxon>
        <taxon>Fungi</taxon>
        <taxon>Dikarya</taxon>
        <taxon>Basidiomycota</taxon>
        <taxon>Pucciniomycotina</taxon>
        <taxon>Microbotryomycetes</taxon>
        <taxon>Sporidiobolales</taxon>
        <taxon>Sporidiobolaceae</taxon>
        <taxon>Rhodotorula</taxon>
    </lineage>
</organism>
<protein>
    <recommendedName>
        <fullName evidence="7">UNC-45/Cro1/She4 central domain-containing protein</fullName>
    </recommendedName>
</protein>
<dbReference type="InterPro" id="IPR016024">
    <property type="entry name" value="ARM-type_fold"/>
</dbReference>
<reference evidence="8 9" key="1">
    <citation type="submission" date="2021-12" db="EMBL/GenBank/DDBJ databases">
        <title>High titer production of polyol ester of fatty acids by Rhodotorula paludigena BS15 towards product separation-free biomass refinery.</title>
        <authorList>
            <person name="Mano J."/>
            <person name="Ono H."/>
            <person name="Tanaka T."/>
            <person name="Naito K."/>
            <person name="Sushida H."/>
            <person name="Ike M."/>
            <person name="Tokuyasu K."/>
            <person name="Kitaoka M."/>
        </authorList>
    </citation>
    <scope>NUCLEOTIDE SEQUENCE [LARGE SCALE GENOMIC DNA]</scope>
    <source>
        <strain evidence="8 9">BS15</strain>
    </source>
</reference>
<feature type="region of interest" description="Disordered" evidence="6">
    <location>
        <begin position="512"/>
        <end position="533"/>
    </location>
</feature>
<evidence type="ECO:0000259" key="7">
    <source>
        <dbReference type="Pfam" id="PF11701"/>
    </source>
</evidence>
<evidence type="ECO:0000256" key="5">
    <source>
        <dbReference type="ARBA" id="ARBA00022782"/>
    </source>
</evidence>
<dbReference type="InterPro" id="IPR024660">
    <property type="entry name" value="UCS_central_dom"/>
</dbReference>
<name>A0AAV5GK70_9BASI</name>
<gene>
    <name evidence="8" type="ORF">Rhopal_002884-T1</name>
</gene>
<dbReference type="GO" id="GO:0051879">
    <property type="term" value="F:Hsp90 protein binding"/>
    <property type="evidence" value="ECO:0007669"/>
    <property type="project" value="TreeGrafter"/>
</dbReference>
<evidence type="ECO:0000313" key="8">
    <source>
        <dbReference type="EMBL" id="GJN89895.1"/>
    </source>
</evidence>
<keyword evidence="9" id="KW-1185">Reference proteome</keyword>
<dbReference type="SUPFAM" id="SSF48371">
    <property type="entry name" value="ARM repeat"/>
    <property type="match status" value="1"/>
</dbReference>
<dbReference type="PANTHER" id="PTHR45994">
    <property type="entry name" value="FI21225P1"/>
    <property type="match status" value="1"/>
</dbReference>
<evidence type="ECO:0000256" key="3">
    <source>
        <dbReference type="ARBA" id="ARBA00022490"/>
    </source>
</evidence>
<feature type="domain" description="UNC-45/Cro1/She4 central" evidence="7">
    <location>
        <begin position="807"/>
        <end position="973"/>
    </location>
</feature>
<comment type="caution">
    <text evidence="8">The sequence shown here is derived from an EMBL/GenBank/DDBJ whole genome shotgun (WGS) entry which is preliminary data.</text>
</comment>
<comment type="subcellular location">
    <subcellularLocation>
        <location evidence="1">Cytoplasm</location>
        <location evidence="1">Perinuclear region</location>
    </subcellularLocation>
</comment>
<feature type="region of interest" description="Disordered" evidence="6">
    <location>
        <begin position="659"/>
        <end position="679"/>
    </location>
</feature>
<dbReference type="InterPro" id="IPR011989">
    <property type="entry name" value="ARM-like"/>
</dbReference>
<evidence type="ECO:0000256" key="6">
    <source>
        <dbReference type="SAM" id="MobiDB-lite"/>
    </source>
</evidence>